<accession>A0A8S3RAS9</accession>
<feature type="region of interest" description="Disordered" evidence="1">
    <location>
        <begin position="1"/>
        <end position="32"/>
    </location>
</feature>
<dbReference type="AlphaFoldDB" id="A0A8S3RAS9"/>
<comment type="caution">
    <text evidence="2">The sequence shown here is derived from an EMBL/GenBank/DDBJ whole genome shotgun (WGS) entry which is preliminary data.</text>
</comment>
<protein>
    <submittedName>
        <fullName evidence="2">Uncharacterized protein</fullName>
    </submittedName>
</protein>
<dbReference type="EMBL" id="CAJPWZ010000931">
    <property type="protein sequence ID" value="CAG2203883.1"/>
    <property type="molecule type" value="Genomic_DNA"/>
</dbReference>
<organism evidence="2 3">
    <name type="scientific">Mytilus edulis</name>
    <name type="common">Blue mussel</name>
    <dbReference type="NCBI Taxonomy" id="6550"/>
    <lineage>
        <taxon>Eukaryota</taxon>
        <taxon>Metazoa</taxon>
        <taxon>Spiralia</taxon>
        <taxon>Lophotrochozoa</taxon>
        <taxon>Mollusca</taxon>
        <taxon>Bivalvia</taxon>
        <taxon>Autobranchia</taxon>
        <taxon>Pteriomorphia</taxon>
        <taxon>Mytilida</taxon>
        <taxon>Mytiloidea</taxon>
        <taxon>Mytilidae</taxon>
        <taxon>Mytilinae</taxon>
        <taxon>Mytilus</taxon>
    </lineage>
</organism>
<reference evidence="2" key="1">
    <citation type="submission" date="2021-03" db="EMBL/GenBank/DDBJ databases">
        <authorList>
            <person name="Bekaert M."/>
        </authorList>
    </citation>
    <scope>NUCLEOTIDE SEQUENCE</scope>
</reference>
<sequence length="378" mass="43258">MKDRPEFTDYRRKIQSARISERLDRDPPSQRPVLDLATDRRIRAPSAPLGKFDAYCKISKMSESRSAGKRSTRSTRTSLSSAPVSRQLTSLSHIDLSSVKVHCPIAIRQQLLGLERPSCRCSRHYIPQITDIEYDDFVSTEAPESQVIVISVISSLFPYVNSAEDMLEEIYMNQNRNRTKPCVQGRNDTYRIFQYDINTAAEGSHHTTPLLLTRHNVVPGMILMYMNGHLSFCDHIFNGYGNARRDFKKQVMKTRLQAMQGFALPRDFRFSPVKGKSGMRSAWGGEIGGTGVDHWGNPGMSVDSALMPIQRPSHLRLTRTEWTDSEKTQIYSKSRKFMLNLGQCYQSNHSRGERKGARSFILQRHRTFVPRLVDLQRI</sequence>
<dbReference type="Proteomes" id="UP000683360">
    <property type="component" value="Unassembled WGS sequence"/>
</dbReference>
<dbReference type="OrthoDB" id="6351677at2759"/>
<keyword evidence="3" id="KW-1185">Reference proteome</keyword>
<evidence type="ECO:0000313" key="3">
    <source>
        <dbReference type="Proteomes" id="UP000683360"/>
    </source>
</evidence>
<gene>
    <name evidence="2" type="ORF">MEDL_18334</name>
</gene>
<evidence type="ECO:0000256" key="1">
    <source>
        <dbReference type="SAM" id="MobiDB-lite"/>
    </source>
</evidence>
<evidence type="ECO:0000313" key="2">
    <source>
        <dbReference type="EMBL" id="CAG2203883.1"/>
    </source>
</evidence>
<proteinExistence type="predicted"/>
<feature type="compositionally biased region" description="Basic and acidic residues" evidence="1">
    <location>
        <begin position="1"/>
        <end position="12"/>
    </location>
</feature>
<feature type="region of interest" description="Disordered" evidence="1">
    <location>
        <begin position="63"/>
        <end position="82"/>
    </location>
</feature>
<feature type="compositionally biased region" description="Basic and acidic residues" evidence="1">
    <location>
        <begin position="19"/>
        <end position="28"/>
    </location>
</feature>
<name>A0A8S3RAS9_MYTED</name>